<sequence>MKIIFLNHHEDFQSFSMVRYASFLNEGMRHRGHNTEIWAPKPFLSNNNLPEGIKKWLRYLDSFVLFPLRFKIQSRKLPKDTLYVLIDQALGMWMPLLRNKKHVVHCHDFIALKSALGQIKENPTSGTGKTYQRLILKGFSKADNFICISENTHSELLRFLDKDPIRVEQVYNALDPAFKPGNIEEARRLVGNFVKQDLKEGYILNVGGNGFYKNRIGVIAIYTAWRKQTQSSLPLLMIGYRPSASIQAHFEASPYKKDIHFLVQVSQELLLKGYQGASVFVFPSLAEGFGWPIAEALAAGCPTITTDAAPMNEVGGKAATYIERCPSYGEIPIWAAESAKVLEATLQMGTKERAVMIQKGLDNALRFKEDKILDRLEGIYNDIMADDFI</sequence>
<dbReference type="Gene3D" id="3.40.50.2000">
    <property type="entry name" value="Glycogen Phosphorylase B"/>
    <property type="match status" value="2"/>
</dbReference>
<keyword evidence="5" id="KW-1185">Reference proteome</keyword>
<evidence type="ECO:0000313" key="4">
    <source>
        <dbReference type="EMBL" id="MBD0850779.1"/>
    </source>
</evidence>
<dbReference type="PANTHER" id="PTHR46401:SF2">
    <property type="entry name" value="GLYCOSYLTRANSFERASE WBBK-RELATED"/>
    <property type="match status" value="1"/>
</dbReference>
<dbReference type="Pfam" id="PF00534">
    <property type="entry name" value="Glycos_transf_1"/>
    <property type="match status" value="1"/>
</dbReference>
<proteinExistence type="predicted"/>
<feature type="domain" description="Glycosyltransferase subfamily 4-like N-terminal" evidence="3">
    <location>
        <begin position="18"/>
        <end position="177"/>
    </location>
</feature>
<comment type="caution">
    <text evidence="4">The sequence shown here is derived from an EMBL/GenBank/DDBJ whole genome shotgun (WGS) entry which is preliminary data.</text>
</comment>
<dbReference type="InterPro" id="IPR028098">
    <property type="entry name" value="Glyco_trans_4-like_N"/>
</dbReference>
<evidence type="ECO:0000256" key="1">
    <source>
        <dbReference type="ARBA" id="ARBA00022679"/>
    </source>
</evidence>
<evidence type="ECO:0000313" key="5">
    <source>
        <dbReference type="Proteomes" id="UP000598350"/>
    </source>
</evidence>
<organism evidence="4 5">
    <name type="scientific">Maribacter arenosus</name>
    <dbReference type="NCBI Taxonomy" id="1854708"/>
    <lineage>
        <taxon>Bacteria</taxon>
        <taxon>Pseudomonadati</taxon>
        <taxon>Bacteroidota</taxon>
        <taxon>Flavobacteriia</taxon>
        <taxon>Flavobacteriales</taxon>
        <taxon>Flavobacteriaceae</taxon>
        <taxon>Maribacter</taxon>
    </lineage>
</organism>
<dbReference type="Pfam" id="PF13439">
    <property type="entry name" value="Glyco_transf_4"/>
    <property type="match status" value="1"/>
</dbReference>
<dbReference type="InterPro" id="IPR001296">
    <property type="entry name" value="Glyco_trans_1"/>
</dbReference>
<accession>A0ABR7VAU1</accession>
<dbReference type="SUPFAM" id="SSF53756">
    <property type="entry name" value="UDP-Glycosyltransferase/glycogen phosphorylase"/>
    <property type="match status" value="1"/>
</dbReference>
<dbReference type="Proteomes" id="UP000598350">
    <property type="component" value="Unassembled WGS sequence"/>
</dbReference>
<gene>
    <name evidence="4" type="ORF">HPE63_08870</name>
</gene>
<dbReference type="RefSeq" id="WP_188313916.1">
    <property type="nucleotide sequence ID" value="NZ_JABTCG010000003.1"/>
</dbReference>
<evidence type="ECO:0000259" key="2">
    <source>
        <dbReference type="Pfam" id="PF00534"/>
    </source>
</evidence>
<reference evidence="4 5" key="1">
    <citation type="submission" date="2020-05" db="EMBL/GenBank/DDBJ databases">
        <title>The draft genome sequence of Maribacter arenosus CAU 1321.</title>
        <authorList>
            <person name="Mu L."/>
        </authorList>
    </citation>
    <scope>NUCLEOTIDE SEQUENCE [LARGE SCALE GENOMIC DNA]</scope>
    <source>
        <strain evidence="4 5">CAU 1321</strain>
    </source>
</reference>
<name>A0ABR7VAU1_9FLAO</name>
<dbReference type="PANTHER" id="PTHR46401">
    <property type="entry name" value="GLYCOSYLTRANSFERASE WBBK-RELATED"/>
    <property type="match status" value="1"/>
</dbReference>
<feature type="domain" description="Glycosyl transferase family 1" evidence="2">
    <location>
        <begin position="197"/>
        <end position="314"/>
    </location>
</feature>
<evidence type="ECO:0000259" key="3">
    <source>
        <dbReference type="Pfam" id="PF13439"/>
    </source>
</evidence>
<dbReference type="EMBL" id="JABTCG010000003">
    <property type="protein sequence ID" value="MBD0850779.1"/>
    <property type="molecule type" value="Genomic_DNA"/>
</dbReference>
<keyword evidence="1" id="KW-0808">Transferase</keyword>
<protein>
    <submittedName>
        <fullName evidence="4">Glycosyltransferase</fullName>
    </submittedName>
</protein>